<accession>A0A5B2WLM7</accession>
<keyword evidence="2" id="KW-0812">Transmembrane</keyword>
<dbReference type="EMBL" id="VUOB01000081">
    <property type="protein sequence ID" value="KAA2251369.1"/>
    <property type="molecule type" value="Genomic_DNA"/>
</dbReference>
<keyword evidence="2" id="KW-1133">Transmembrane helix</keyword>
<gene>
    <name evidence="3" type="ORF">F0L68_37425</name>
</gene>
<feature type="transmembrane region" description="Helical" evidence="2">
    <location>
        <begin position="165"/>
        <end position="185"/>
    </location>
</feature>
<keyword evidence="4" id="KW-1185">Reference proteome</keyword>
<dbReference type="RefSeq" id="WP_149854649.1">
    <property type="nucleotide sequence ID" value="NZ_VUOB01000081.1"/>
</dbReference>
<sequence length="289" mass="31904">MISGDSMRLPGWQGGNGDAAYLDKTLRHREVETSLDDSVSWRFMLSLWLRGLFVAFVVLFVFAVLSLLLEIGGSLEGAAGLSILGSIGSVAAFWVIVLCTKAQEPIAEWRVLLADRQDSAESVYSQISGALLHRRIPLAHGSRRIRTGFGANEVSNRMVLSEGSYLAYVSVFPYGTSLYLGWTMWRSRRGYQLVWQFIVDILLSAFGRTDPDRIMLRTERPRAMREAVHAACREGLFVAIEQREVAASFGYPNGMPPVQNPVQNGAGLSAPVPDALRAQGQQPQFPAQQ</sequence>
<feature type="transmembrane region" description="Helical" evidence="2">
    <location>
        <begin position="81"/>
        <end position="100"/>
    </location>
</feature>
<feature type="compositionally biased region" description="Low complexity" evidence="1">
    <location>
        <begin position="278"/>
        <end position="289"/>
    </location>
</feature>
<dbReference type="OrthoDB" id="3291473at2"/>
<comment type="caution">
    <text evidence="3">The sequence shown here is derived from an EMBL/GenBank/DDBJ whole genome shotgun (WGS) entry which is preliminary data.</text>
</comment>
<dbReference type="Proteomes" id="UP000323454">
    <property type="component" value="Unassembled WGS sequence"/>
</dbReference>
<dbReference type="AlphaFoldDB" id="A0A5B2WLM7"/>
<protein>
    <submittedName>
        <fullName evidence="3">Adhesin</fullName>
    </submittedName>
</protein>
<reference evidence="3 4" key="1">
    <citation type="submission" date="2019-09" db="EMBL/GenBank/DDBJ databases">
        <title>Goodfellowia gen. nov., a new genus of the Pseudonocardineae related to Actinoalloteichus, containing Goodfellowia coeruleoviolacea gen. nov., comb. nov. gen. nov., comb. nov.</title>
        <authorList>
            <person name="Labeda D."/>
        </authorList>
    </citation>
    <scope>NUCLEOTIDE SEQUENCE [LARGE SCALE GENOMIC DNA]</scope>
    <source>
        <strain evidence="3 4">AN110305</strain>
    </source>
</reference>
<evidence type="ECO:0000313" key="3">
    <source>
        <dbReference type="EMBL" id="KAA2251369.1"/>
    </source>
</evidence>
<keyword evidence="2" id="KW-0472">Membrane</keyword>
<feature type="region of interest" description="Disordered" evidence="1">
    <location>
        <begin position="260"/>
        <end position="289"/>
    </location>
</feature>
<evidence type="ECO:0000313" key="4">
    <source>
        <dbReference type="Proteomes" id="UP000323454"/>
    </source>
</evidence>
<proteinExistence type="predicted"/>
<evidence type="ECO:0000256" key="1">
    <source>
        <dbReference type="SAM" id="MobiDB-lite"/>
    </source>
</evidence>
<reference evidence="3 4" key="2">
    <citation type="submission" date="2019-09" db="EMBL/GenBank/DDBJ databases">
        <authorList>
            <person name="Jin C."/>
        </authorList>
    </citation>
    <scope>NUCLEOTIDE SEQUENCE [LARGE SCALE GENOMIC DNA]</scope>
    <source>
        <strain evidence="3 4">AN110305</strain>
    </source>
</reference>
<evidence type="ECO:0000256" key="2">
    <source>
        <dbReference type="SAM" id="Phobius"/>
    </source>
</evidence>
<feature type="transmembrane region" description="Helical" evidence="2">
    <location>
        <begin position="47"/>
        <end position="69"/>
    </location>
</feature>
<name>A0A5B2WLM7_9PSEU</name>
<organism evidence="3 4">
    <name type="scientific">Solihabitans fulvus</name>
    <dbReference type="NCBI Taxonomy" id="1892852"/>
    <lineage>
        <taxon>Bacteria</taxon>
        <taxon>Bacillati</taxon>
        <taxon>Actinomycetota</taxon>
        <taxon>Actinomycetes</taxon>
        <taxon>Pseudonocardiales</taxon>
        <taxon>Pseudonocardiaceae</taxon>
        <taxon>Solihabitans</taxon>
    </lineage>
</organism>